<name>A0ACC2S4J2_9FUNG</name>
<sequence length="96" mass="10682">MKEIHTAPPLTNTPPAQDFNKLGFVYITVLGLVNQAVPHTGSWRPLATAVNYLICIALLCTWPSRPGLSSLWESSWTLVWAVIEPIGVRKFSNKIH</sequence>
<evidence type="ECO:0000313" key="1">
    <source>
        <dbReference type="EMBL" id="KAJ9057137.1"/>
    </source>
</evidence>
<dbReference type="Proteomes" id="UP001165960">
    <property type="component" value="Unassembled WGS sequence"/>
</dbReference>
<proteinExistence type="predicted"/>
<accession>A0ACC2S4J2</accession>
<protein>
    <submittedName>
        <fullName evidence="1">Uncharacterized protein</fullName>
    </submittedName>
</protein>
<comment type="caution">
    <text evidence="1">The sequence shown here is derived from an EMBL/GenBank/DDBJ whole genome shotgun (WGS) entry which is preliminary data.</text>
</comment>
<reference evidence="1" key="1">
    <citation type="submission" date="2022-04" db="EMBL/GenBank/DDBJ databases">
        <title>Genome of the entomopathogenic fungus Entomophthora muscae.</title>
        <authorList>
            <person name="Elya C."/>
            <person name="Lovett B.R."/>
            <person name="Lee E."/>
            <person name="Macias A.M."/>
            <person name="Hajek A.E."/>
            <person name="De Bivort B.L."/>
            <person name="Kasson M.T."/>
            <person name="De Fine Licht H.H."/>
            <person name="Stajich J.E."/>
        </authorList>
    </citation>
    <scope>NUCLEOTIDE SEQUENCE</scope>
    <source>
        <strain evidence="1">Berkeley</strain>
    </source>
</reference>
<organism evidence="1 2">
    <name type="scientific">Entomophthora muscae</name>
    <dbReference type="NCBI Taxonomy" id="34485"/>
    <lineage>
        <taxon>Eukaryota</taxon>
        <taxon>Fungi</taxon>
        <taxon>Fungi incertae sedis</taxon>
        <taxon>Zoopagomycota</taxon>
        <taxon>Entomophthoromycotina</taxon>
        <taxon>Entomophthoromycetes</taxon>
        <taxon>Entomophthorales</taxon>
        <taxon>Entomophthoraceae</taxon>
        <taxon>Entomophthora</taxon>
    </lineage>
</organism>
<evidence type="ECO:0000313" key="2">
    <source>
        <dbReference type="Proteomes" id="UP001165960"/>
    </source>
</evidence>
<dbReference type="EMBL" id="QTSX02005822">
    <property type="protein sequence ID" value="KAJ9057137.1"/>
    <property type="molecule type" value="Genomic_DNA"/>
</dbReference>
<gene>
    <name evidence="1" type="ORF">DSO57_1025389</name>
</gene>
<keyword evidence="2" id="KW-1185">Reference proteome</keyword>